<accession>A0A846Y6X3</accession>
<dbReference type="InterPro" id="IPR002716">
    <property type="entry name" value="PIN_dom"/>
</dbReference>
<keyword evidence="1 6" id="KW-1277">Toxin-antitoxin system</keyword>
<sequence length="142" mass="15709">MTALVDVGVWLAAVWGRHMHHSAAAKWFDRHPGDLVMCRVTRTSLLRLLSNPSVMQGDVLTRSAAWRVIDQLLADERVAWADEPADLEAVFRALSARDETSHKLWTDDYLAAFAQTSGAELATLDRKLAARYPSIPVVTIAG</sequence>
<organism evidence="8 9">
    <name type="scientific">Nocardia flavorosea</name>
    <dbReference type="NCBI Taxonomy" id="53429"/>
    <lineage>
        <taxon>Bacteria</taxon>
        <taxon>Bacillati</taxon>
        <taxon>Actinomycetota</taxon>
        <taxon>Actinomycetes</taxon>
        <taxon>Mycobacteriales</taxon>
        <taxon>Nocardiaceae</taxon>
        <taxon>Nocardia</taxon>
    </lineage>
</organism>
<comment type="similarity">
    <text evidence="6">Belongs to the PINc/VapC protein family.</text>
</comment>
<keyword evidence="4 6" id="KW-0378">Hydrolase</keyword>
<dbReference type="Pfam" id="PF01850">
    <property type="entry name" value="PIN"/>
    <property type="match status" value="1"/>
</dbReference>
<gene>
    <name evidence="6" type="primary">vapC</name>
    <name evidence="8" type="ORF">HGA15_03885</name>
</gene>
<dbReference type="InterPro" id="IPR029060">
    <property type="entry name" value="PIN-like_dom_sf"/>
</dbReference>
<keyword evidence="3 6" id="KW-0479">Metal-binding</keyword>
<dbReference type="AlphaFoldDB" id="A0A846Y6X3"/>
<evidence type="ECO:0000256" key="4">
    <source>
        <dbReference type="ARBA" id="ARBA00022801"/>
    </source>
</evidence>
<evidence type="ECO:0000313" key="9">
    <source>
        <dbReference type="Proteomes" id="UP000570678"/>
    </source>
</evidence>
<evidence type="ECO:0000259" key="7">
    <source>
        <dbReference type="Pfam" id="PF01850"/>
    </source>
</evidence>
<feature type="binding site" evidence="6">
    <location>
        <position position="6"/>
    </location>
    <ligand>
        <name>Mg(2+)</name>
        <dbReference type="ChEBI" id="CHEBI:18420"/>
    </ligand>
</feature>
<keyword evidence="9" id="KW-1185">Reference proteome</keyword>
<dbReference type="EMBL" id="JAAXOT010000002">
    <property type="protein sequence ID" value="NKY55316.1"/>
    <property type="molecule type" value="Genomic_DNA"/>
</dbReference>
<comment type="caution">
    <text evidence="8">The sequence shown here is derived from an EMBL/GenBank/DDBJ whole genome shotgun (WGS) entry which is preliminary data.</text>
</comment>
<comment type="function">
    <text evidence="6">Toxic component of a toxin-antitoxin (TA) system. An RNase.</text>
</comment>
<keyword evidence="2 6" id="KW-0540">Nuclease</keyword>
<evidence type="ECO:0000256" key="5">
    <source>
        <dbReference type="ARBA" id="ARBA00022842"/>
    </source>
</evidence>
<comment type="cofactor">
    <cofactor evidence="6">
        <name>Mg(2+)</name>
        <dbReference type="ChEBI" id="CHEBI:18420"/>
    </cofactor>
</comment>
<dbReference type="GO" id="GO:0045926">
    <property type="term" value="P:negative regulation of growth"/>
    <property type="evidence" value="ECO:0007669"/>
    <property type="project" value="UniProtKB-ARBA"/>
</dbReference>
<name>A0A846Y6X3_9NOCA</name>
<keyword evidence="6" id="KW-0800">Toxin</keyword>
<dbReference type="InterPro" id="IPR022907">
    <property type="entry name" value="VapC_family"/>
</dbReference>
<dbReference type="GO" id="GO:0016788">
    <property type="term" value="F:hydrolase activity, acting on ester bonds"/>
    <property type="evidence" value="ECO:0007669"/>
    <property type="project" value="InterPro"/>
</dbReference>
<dbReference type="NCBIfam" id="TIGR00028">
    <property type="entry name" value="Mtu_PIN_fam"/>
    <property type="match status" value="1"/>
</dbReference>
<dbReference type="GO" id="GO:0004540">
    <property type="term" value="F:RNA nuclease activity"/>
    <property type="evidence" value="ECO:0007669"/>
    <property type="project" value="InterPro"/>
</dbReference>
<evidence type="ECO:0000256" key="2">
    <source>
        <dbReference type="ARBA" id="ARBA00022722"/>
    </source>
</evidence>
<protein>
    <recommendedName>
        <fullName evidence="6">Ribonuclease VapC</fullName>
        <shortName evidence="6">RNase VapC</shortName>
        <ecNumber evidence="6">3.1.-.-</ecNumber>
    </recommendedName>
    <alternativeName>
        <fullName evidence="6">Toxin VapC</fullName>
    </alternativeName>
</protein>
<dbReference type="Proteomes" id="UP000570678">
    <property type="component" value="Unassembled WGS sequence"/>
</dbReference>
<evidence type="ECO:0000313" key="8">
    <source>
        <dbReference type="EMBL" id="NKY55316.1"/>
    </source>
</evidence>
<reference evidence="8 9" key="1">
    <citation type="submission" date="2020-04" db="EMBL/GenBank/DDBJ databases">
        <title>MicrobeNet Type strains.</title>
        <authorList>
            <person name="Nicholson A.C."/>
        </authorList>
    </citation>
    <scope>NUCLEOTIDE SEQUENCE [LARGE SCALE GENOMIC DNA]</scope>
    <source>
        <strain evidence="8 9">JCM 3332</strain>
    </source>
</reference>
<dbReference type="RefSeq" id="WP_063915883.1">
    <property type="nucleotide sequence ID" value="NZ_JAAXOT010000002.1"/>
</dbReference>
<proteinExistence type="inferred from homology"/>
<dbReference type="GO" id="GO:0000287">
    <property type="term" value="F:magnesium ion binding"/>
    <property type="evidence" value="ECO:0007669"/>
    <property type="project" value="UniProtKB-UniRule"/>
</dbReference>
<evidence type="ECO:0000256" key="3">
    <source>
        <dbReference type="ARBA" id="ARBA00022723"/>
    </source>
</evidence>
<dbReference type="InterPro" id="IPR006226">
    <property type="entry name" value="Mtu_PIN"/>
</dbReference>
<dbReference type="Gene3D" id="3.40.50.1010">
    <property type="entry name" value="5'-nuclease"/>
    <property type="match status" value="1"/>
</dbReference>
<feature type="domain" description="PIN" evidence="7">
    <location>
        <begin position="4"/>
        <end position="129"/>
    </location>
</feature>
<evidence type="ECO:0000256" key="6">
    <source>
        <dbReference type="HAMAP-Rule" id="MF_00265"/>
    </source>
</evidence>
<dbReference type="GO" id="GO:0090729">
    <property type="term" value="F:toxin activity"/>
    <property type="evidence" value="ECO:0007669"/>
    <property type="project" value="UniProtKB-KW"/>
</dbReference>
<keyword evidence="5 6" id="KW-0460">Magnesium</keyword>
<evidence type="ECO:0000256" key="1">
    <source>
        <dbReference type="ARBA" id="ARBA00022649"/>
    </source>
</evidence>
<dbReference type="HAMAP" id="MF_00265">
    <property type="entry name" value="VapC_Nob1"/>
    <property type="match status" value="1"/>
</dbReference>
<dbReference type="EC" id="3.1.-.-" evidence="6"/>
<dbReference type="SUPFAM" id="SSF88723">
    <property type="entry name" value="PIN domain-like"/>
    <property type="match status" value="1"/>
</dbReference>
<feature type="binding site" evidence="6">
    <location>
        <position position="107"/>
    </location>
    <ligand>
        <name>Mg(2+)</name>
        <dbReference type="ChEBI" id="CHEBI:18420"/>
    </ligand>
</feature>